<dbReference type="SUPFAM" id="SSF47986">
    <property type="entry name" value="DEATH domain"/>
    <property type="match status" value="1"/>
</dbReference>
<proteinExistence type="predicted"/>
<dbReference type="GeneID" id="114574332"/>
<evidence type="ECO:0000313" key="3">
    <source>
        <dbReference type="Proteomes" id="UP000887567"/>
    </source>
</evidence>
<dbReference type="SUPFAM" id="SSF56854">
    <property type="entry name" value="Bcl-2 inhibitors of programmed cell death"/>
    <property type="match status" value="1"/>
</dbReference>
<feature type="domain" description="DED" evidence="1">
    <location>
        <begin position="34"/>
        <end position="112"/>
    </location>
</feature>
<dbReference type="Gene3D" id="1.10.533.10">
    <property type="entry name" value="Death Domain, Fas"/>
    <property type="match status" value="1"/>
</dbReference>
<reference evidence="2" key="1">
    <citation type="submission" date="2022-11" db="UniProtKB">
        <authorList>
            <consortium name="EnsemblMetazoa"/>
        </authorList>
    </citation>
    <scope>IDENTIFICATION</scope>
</reference>
<dbReference type="KEGG" id="epa:114574332"/>
<dbReference type="GO" id="GO:0042981">
    <property type="term" value="P:regulation of apoptotic process"/>
    <property type="evidence" value="ECO:0007669"/>
    <property type="project" value="InterPro"/>
</dbReference>
<organism evidence="2 3">
    <name type="scientific">Exaiptasia diaphana</name>
    <name type="common">Tropical sea anemone</name>
    <name type="synonym">Aiptasia pulchella</name>
    <dbReference type="NCBI Taxonomy" id="2652724"/>
    <lineage>
        <taxon>Eukaryota</taxon>
        <taxon>Metazoa</taxon>
        <taxon>Cnidaria</taxon>
        <taxon>Anthozoa</taxon>
        <taxon>Hexacorallia</taxon>
        <taxon>Actiniaria</taxon>
        <taxon>Aiptasiidae</taxon>
        <taxon>Exaiptasia</taxon>
    </lineage>
</organism>
<dbReference type="PROSITE" id="PS50168">
    <property type="entry name" value="DED"/>
    <property type="match status" value="1"/>
</dbReference>
<accession>A0A913Z058</accession>
<dbReference type="InterPro" id="IPR001875">
    <property type="entry name" value="DED_dom"/>
</dbReference>
<evidence type="ECO:0000313" key="2">
    <source>
        <dbReference type="EnsemblMetazoa" id="XP_028519756.1"/>
    </source>
</evidence>
<dbReference type="InterPro" id="IPR036834">
    <property type="entry name" value="Bcl-2-like_sf"/>
</dbReference>
<dbReference type="InterPro" id="IPR011029">
    <property type="entry name" value="DEATH-like_dom_sf"/>
</dbReference>
<keyword evidence="3" id="KW-1185">Reference proteome</keyword>
<dbReference type="RefSeq" id="XP_028519756.1">
    <property type="nucleotide sequence ID" value="XM_028663955.1"/>
</dbReference>
<dbReference type="SMART" id="SM00031">
    <property type="entry name" value="DED"/>
    <property type="match status" value="1"/>
</dbReference>
<sequence>MFFVLGLAFVSCFLPVISILTVFVSGSMQKACRRFEKVLLRILNEFTSEERSEFFFYCKKSFPISSEDEKKQMLALFRDLQENHIISPSNVSFMKEFTDTIYRLDLTNILMEYESEVEVAMILEEYADIRDGNPNLDRQELSATQAISKDLSRNFRDGQLLTDMAKLTRSRSIEEAVNMHTNRILVQGEMCWPSVLEILGFSSELAYRRMCFHPGPSKFHRWLSDIDAIFPVLRETIVPWMAQNGGAAGCAKFIGRQDPKNLARDKEIEALITEFTQQYTH</sequence>
<evidence type="ECO:0000259" key="1">
    <source>
        <dbReference type="PROSITE" id="PS50168"/>
    </source>
</evidence>
<name>A0A913Z058_EXADI</name>
<dbReference type="Proteomes" id="UP000887567">
    <property type="component" value="Unplaced"/>
</dbReference>
<dbReference type="EnsemblMetazoa" id="XM_028663955.1">
    <property type="protein sequence ID" value="XP_028519756.1"/>
    <property type="gene ID" value="LOC114574332"/>
</dbReference>
<dbReference type="Pfam" id="PF01335">
    <property type="entry name" value="DED"/>
    <property type="match status" value="1"/>
</dbReference>
<dbReference type="AlphaFoldDB" id="A0A913Z058"/>
<protein>
    <recommendedName>
        <fullName evidence="1">DED domain-containing protein</fullName>
    </recommendedName>
</protein>